<evidence type="ECO:0000313" key="7">
    <source>
        <dbReference type="EMBL" id="UVF17609.1"/>
    </source>
</evidence>
<evidence type="ECO:0000259" key="6">
    <source>
        <dbReference type="Pfam" id="PF01656"/>
    </source>
</evidence>
<evidence type="ECO:0000256" key="3">
    <source>
        <dbReference type="SAM" id="Coils"/>
    </source>
</evidence>
<reference evidence="7" key="1">
    <citation type="submission" date="2022-08" db="EMBL/GenBank/DDBJ databases">
        <title>Microvirga terrae sp. nov., isolated from soil.</title>
        <authorList>
            <person name="Kim K.H."/>
            <person name="Seo Y.L."/>
            <person name="Kim J.M."/>
            <person name="Lee J.K."/>
            <person name="Han D.M."/>
            <person name="Jeon C.O."/>
        </authorList>
    </citation>
    <scope>NUCLEOTIDE SEQUENCE</scope>
    <source>
        <strain evidence="7">R24</strain>
    </source>
</reference>
<keyword evidence="5" id="KW-1133">Transmembrane helix</keyword>
<feature type="domain" description="CobQ/CobB/MinD/ParA nucleotide binding" evidence="6">
    <location>
        <begin position="430"/>
        <end position="540"/>
    </location>
</feature>
<name>A0ABY5RL64_9HYPH</name>
<dbReference type="InterPro" id="IPR027417">
    <property type="entry name" value="P-loop_NTPase"/>
</dbReference>
<dbReference type="RefSeq" id="WP_173945281.1">
    <property type="nucleotide sequence ID" value="NZ_CP102845.1"/>
</dbReference>
<dbReference type="PANTHER" id="PTHR32309:SF13">
    <property type="entry name" value="FERRIC ENTEROBACTIN TRANSPORT PROTEIN FEPE"/>
    <property type="match status" value="1"/>
</dbReference>
<keyword evidence="1" id="KW-0547">Nucleotide-binding</keyword>
<gene>
    <name evidence="7" type="ORF">HPT29_013750</name>
</gene>
<sequence length="603" mass="64964">MSRLAPDLGMDDNHADHGAASADSARVHSPASPPRSADEDRVDLAQFWSVVTDLLRRHIRLVVSLTLLVGLASVIGFSKLENKFTATAVIILDQGASRLLATPTPDLRNLPQLNADAEVEILKSENVALRVLEKLGPTLPPEFSPEPSKFSVAMSAVTQPLSDFIASVLGPSNDGSSPATPGQGFALGGTPDSIMPDPLPRSKAIGLRALKENVQIRRRALTDVIAIESTFTRPVLAAYVANAYAASYFEEQRSAKLRAVEQVEAMLKTRLSELDAELKSSGQQLGLRQDYQDAQARLHELEKQRDSVSVDARLISAARPPRNPDFPGAMLLGTVGVVVSTAFSFAFALGVAYLREVRTRRIRTEGELEQATAAPNLASIPQMKWRRKKALINLIKGPLTESGSLYMEAIRKLYYNFTLATRSTRLGSVLITSTESNEGKTTLALSLGRVSASAGARVVIVDCNIREPKLDGMLGLNNEFGFTDLLIGTADKQHVIQSDPDSTCKIIAAGGAGHESTERAFRVEAMSEVVRKLQADYDLVLLIAPPVMENAEGLLLLGSANYVLYVVSAGRTSSADLQANLKHIRRVTDGSVFTAFNVMANGG</sequence>
<dbReference type="InterPro" id="IPR002586">
    <property type="entry name" value="CobQ/CobB/MinD/ParA_Nub-bd_dom"/>
</dbReference>
<dbReference type="CDD" id="cd05387">
    <property type="entry name" value="BY-kinase"/>
    <property type="match status" value="1"/>
</dbReference>
<dbReference type="InterPro" id="IPR005702">
    <property type="entry name" value="Wzc-like_C"/>
</dbReference>
<dbReference type="Pfam" id="PF01656">
    <property type="entry name" value="CbiA"/>
    <property type="match status" value="1"/>
</dbReference>
<proteinExistence type="predicted"/>
<feature type="transmembrane region" description="Helical" evidence="5">
    <location>
        <begin position="329"/>
        <end position="354"/>
    </location>
</feature>
<keyword evidence="5" id="KW-0472">Membrane</keyword>
<dbReference type="InterPro" id="IPR050445">
    <property type="entry name" value="Bact_polysacc_biosynth/exp"/>
</dbReference>
<evidence type="ECO:0000256" key="5">
    <source>
        <dbReference type="SAM" id="Phobius"/>
    </source>
</evidence>
<feature type="coiled-coil region" evidence="3">
    <location>
        <begin position="284"/>
        <end position="311"/>
    </location>
</feature>
<organism evidence="7 8">
    <name type="scientific">Microvirga terrae</name>
    <dbReference type="NCBI Taxonomy" id="2740529"/>
    <lineage>
        <taxon>Bacteria</taxon>
        <taxon>Pseudomonadati</taxon>
        <taxon>Pseudomonadota</taxon>
        <taxon>Alphaproteobacteria</taxon>
        <taxon>Hyphomicrobiales</taxon>
        <taxon>Methylobacteriaceae</taxon>
        <taxon>Microvirga</taxon>
    </lineage>
</organism>
<dbReference type="EMBL" id="CP102845">
    <property type="protein sequence ID" value="UVF17609.1"/>
    <property type="molecule type" value="Genomic_DNA"/>
</dbReference>
<dbReference type="SUPFAM" id="SSF52540">
    <property type="entry name" value="P-loop containing nucleoside triphosphate hydrolases"/>
    <property type="match status" value="1"/>
</dbReference>
<dbReference type="PANTHER" id="PTHR32309">
    <property type="entry name" value="TYROSINE-PROTEIN KINASE"/>
    <property type="match status" value="1"/>
</dbReference>
<protein>
    <submittedName>
        <fullName evidence="7">AAA family ATPase</fullName>
    </submittedName>
</protein>
<feature type="region of interest" description="Disordered" evidence="4">
    <location>
        <begin position="1"/>
        <end position="38"/>
    </location>
</feature>
<keyword evidence="5" id="KW-0812">Transmembrane</keyword>
<keyword evidence="3" id="KW-0175">Coiled coil</keyword>
<evidence type="ECO:0000256" key="4">
    <source>
        <dbReference type="SAM" id="MobiDB-lite"/>
    </source>
</evidence>
<keyword evidence="8" id="KW-1185">Reference proteome</keyword>
<evidence type="ECO:0000313" key="8">
    <source>
        <dbReference type="Proteomes" id="UP001017257"/>
    </source>
</evidence>
<keyword evidence="2" id="KW-0067">ATP-binding</keyword>
<evidence type="ECO:0000256" key="1">
    <source>
        <dbReference type="ARBA" id="ARBA00022741"/>
    </source>
</evidence>
<dbReference type="Gene3D" id="3.40.50.300">
    <property type="entry name" value="P-loop containing nucleotide triphosphate hydrolases"/>
    <property type="match status" value="1"/>
</dbReference>
<evidence type="ECO:0000256" key="2">
    <source>
        <dbReference type="ARBA" id="ARBA00022840"/>
    </source>
</evidence>
<dbReference type="Proteomes" id="UP001017257">
    <property type="component" value="Chromosome"/>
</dbReference>
<accession>A0ABY5RL64</accession>